<evidence type="ECO:0000313" key="1">
    <source>
        <dbReference type="EMBL" id="VUZ53339.1"/>
    </source>
</evidence>
<keyword evidence="2" id="KW-1185">Reference proteome</keyword>
<organism evidence="1 2">
    <name type="scientific">Hymenolepis diminuta</name>
    <name type="common">Rat tapeworm</name>
    <dbReference type="NCBI Taxonomy" id="6216"/>
    <lineage>
        <taxon>Eukaryota</taxon>
        <taxon>Metazoa</taxon>
        <taxon>Spiralia</taxon>
        <taxon>Lophotrochozoa</taxon>
        <taxon>Platyhelminthes</taxon>
        <taxon>Cestoda</taxon>
        <taxon>Eucestoda</taxon>
        <taxon>Cyclophyllidea</taxon>
        <taxon>Hymenolepididae</taxon>
        <taxon>Hymenolepis</taxon>
    </lineage>
</organism>
<sequence>MSSLDLIPKPFFIWTFNENMGNWANDASNWNQRWKLNDGVICLENTLVEPQIGLNELPWFPTKSKKEDKVSKSSKKPLWSAPIPETTGMRCITLDYSIQVDSEEMENYSLAVLQQQDG</sequence>
<name>A0A564Z227_HYMDI</name>
<dbReference type="Proteomes" id="UP000321570">
    <property type="component" value="Unassembled WGS sequence"/>
</dbReference>
<evidence type="ECO:0000313" key="2">
    <source>
        <dbReference type="Proteomes" id="UP000321570"/>
    </source>
</evidence>
<protein>
    <recommendedName>
        <fullName evidence="3">MAM domain-containing protein</fullName>
    </recommendedName>
</protein>
<proteinExistence type="predicted"/>
<dbReference type="AlphaFoldDB" id="A0A564Z227"/>
<reference evidence="1 2" key="1">
    <citation type="submission" date="2019-07" db="EMBL/GenBank/DDBJ databases">
        <authorList>
            <person name="Jastrzebski P J."/>
            <person name="Paukszto L."/>
            <person name="Jastrzebski P J."/>
        </authorList>
    </citation>
    <scope>NUCLEOTIDE SEQUENCE [LARGE SCALE GENOMIC DNA]</scope>
    <source>
        <strain evidence="1 2">WMS-il1</strain>
    </source>
</reference>
<dbReference type="EMBL" id="CABIJS010000555">
    <property type="protein sequence ID" value="VUZ53339.1"/>
    <property type="molecule type" value="Genomic_DNA"/>
</dbReference>
<accession>A0A564Z227</accession>
<evidence type="ECO:0008006" key="3">
    <source>
        <dbReference type="Google" id="ProtNLM"/>
    </source>
</evidence>
<gene>
    <name evidence="1" type="ORF">WMSIL1_LOCUS11893</name>
</gene>